<comment type="caution">
    <text evidence="2">The sequence shown here is derived from an EMBL/GenBank/DDBJ whole genome shotgun (WGS) entry which is preliminary data.</text>
</comment>
<name>A0A9W6LVL4_9MICO</name>
<dbReference type="AlphaFoldDB" id="A0A9W6LVL4"/>
<dbReference type="GO" id="GO:0016810">
    <property type="term" value="F:hydrolase activity, acting on carbon-nitrogen (but not peptide) bonds"/>
    <property type="evidence" value="ECO:0007669"/>
    <property type="project" value="InterPro"/>
</dbReference>
<sequence>MPGMPALSRGDRVDVIADVRIGGEGRELLAHPEYDVDGVYDVWLADGRIADIAPAGAIRRSGAVLDGAGGWLVPGLWDHHVHTLECALAQGTPSVEHAASAEEAARAAAAAPVRADGRRVVARLRDGLWTDAADLGLLDEVTGDIPTYLVSSDLHGVWLNSAAARREGLAADAAGLVREGAAFLVEQRLKQLAPEDEDAALDRMLAAAAARGIVGVQDLEIGWNADRWRRRMARGDERVRVRFDVYPDDLDRAIAEGLSTGEALDGSDRVSFGMLKVISDGSLGTRTAATSAPYADGVSRGRLNVEPRALIELVARAASAGIATTIHAIGDVAARHALDAFAAADVPGRIEHVQLVARTDIARFARLGVESSVQPEHALDDRELAGVEWAAQTAVAYPLRELVEAGACLLLGSDAPVSPLDPWVQMAAAVFRARDASEPWRVDQALDARTALAASTDGGTADPARVLPGEPADLALVGHDPLTAGADALRAMPVHATLVDGRLTHLG</sequence>
<dbReference type="SUPFAM" id="SSF51338">
    <property type="entry name" value="Composite domain of metallo-dependent hydrolases"/>
    <property type="match status" value="1"/>
</dbReference>
<dbReference type="InterPro" id="IPR013108">
    <property type="entry name" value="Amidohydro_3"/>
</dbReference>
<dbReference type="PANTHER" id="PTHR22642">
    <property type="entry name" value="IMIDAZOLONEPROPIONASE"/>
    <property type="match status" value="1"/>
</dbReference>
<dbReference type="EMBL" id="BSEJ01000001">
    <property type="protein sequence ID" value="GLJ60313.1"/>
    <property type="molecule type" value="Genomic_DNA"/>
</dbReference>
<keyword evidence="3" id="KW-1185">Reference proteome</keyword>
<dbReference type="Gene3D" id="3.10.310.70">
    <property type="match status" value="1"/>
</dbReference>
<evidence type="ECO:0000313" key="2">
    <source>
        <dbReference type="EMBL" id="GLJ60313.1"/>
    </source>
</evidence>
<evidence type="ECO:0000259" key="1">
    <source>
        <dbReference type="Pfam" id="PF07969"/>
    </source>
</evidence>
<dbReference type="PANTHER" id="PTHR22642:SF2">
    <property type="entry name" value="PROTEIN LONG AFTER FAR-RED 3"/>
    <property type="match status" value="1"/>
</dbReference>
<evidence type="ECO:0000313" key="3">
    <source>
        <dbReference type="Proteomes" id="UP001142462"/>
    </source>
</evidence>
<proteinExistence type="predicted"/>
<reference evidence="2" key="1">
    <citation type="journal article" date="2014" name="Int. J. Syst. Evol. Microbiol.">
        <title>Complete genome sequence of Corynebacterium casei LMG S-19264T (=DSM 44701T), isolated from a smear-ripened cheese.</title>
        <authorList>
            <consortium name="US DOE Joint Genome Institute (JGI-PGF)"/>
            <person name="Walter F."/>
            <person name="Albersmeier A."/>
            <person name="Kalinowski J."/>
            <person name="Ruckert C."/>
        </authorList>
    </citation>
    <scope>NUCLEOTIDE SEQUENCE</scope>
    <source>
        <strain evidence="2">VKM Ac-1020</strain>
    </source>
</reference>
<organism evidence="2 3">
    <name type="scientific">Microbacterium barkeri</name>
    <dbReference type="NCBI Taxonomy" id="33917"/>
    <lineage>
        <taxon>Bacteria</taxon>
        <taxon>Bacillati</taxon>
        <taxon>Actinomycetota</taxon>
        <taxon>Actinomycetes</taxon>
        <taxon>Micrococcales</taxon>
        <taxon>Microbacteriaceae</taxon>
        <taxon>Microbacterium</taxon>
    </lineage>
</organism>
<dbReference type="Gene3D" id="3.20.20.140">
    <property type="entry name" value="Metal-dependent hydrolases"/>
    <property type="match status" value="1"/>
</dbReference>
<dbReference type="Gene3D" id="2.30.40.10">
    <property type="entry name" value="Urease, subunit C, domain 1"/>
    <property type="match status" value="1"/>
</dbReference>
<dbReference type="Proteomes" id="UP001142462">
    <property type="component" value="Unassembled WGS sequence"/>
</dbReference>
<gene>
    <name evidence="2" type="ORF">GCM10017576_04420</name>
</gene>
<reference evidence="2" key="2">
    <citation type="submission" date="2023-01" db="EMBL/GenBank/DDBJ databases">
        <authorList>
            <person name="Sun Q."/>
            <person name="Evtushenko L."/>
        </authorList>
    </citation>
    <scope>NUCLEOTIDE SEQUENCE</scope>
    <source>
        <strain evidence="2">VKM Ac-1020</strain>
    </source>
</reference>
<dbReference type="Pfam" id="PF07969">
    <property type="entry name" value="Amidohydro_3"/>
    <property type="match status" value="1"/>
</dbReference>
<dbReference type="InterPro" id="IPR032466">
    <property type="entry name" value="Metal_Hydrolase"/>
</dbReference>
<protein>
    <submittedName>
        <fullName evidence="2">Amidohydrolase</fullName>
    </submittedName>
</protein>
<accession>A0A9W6LVL4</accession>
<dbReference type="SUPFAM" id="SSF51556">
    <property type="entry name" value="Metallo-dependent hydrolases"/>
    <property type="match status" value="1"/>
</dbReference>
<feature type="domain" description="Amidohydrolase 3" evidence="1">
    <location>
        <begin position="64"/>
        <end position="504"/>
    </location>
</feature>
<dbReference type="InterPro" id="IPR011059">
    <property type="entry name" value="Metal-dep_hydrolase_composite"/>
</dbReference>